<evidence type="ECO:0000313" key="2">
    <source>
        <dbReference type="Proteomes" id="UP001281614"/>
    </source>
</evidence>
<accession>A0AAE0D1E6</accession>
<comment type="caution">
    <text evidence="1">The sequence shown here is derived from an EMBL/GenBank/DDBJ whole genome shotgun (WGS) entry which is preliminary data.</text>
</comment>
<sequence length="334" mass="37826">MMIENGKEVDLRYEIGFNGLKESIHEDIAIAAFIGSKTPFPEGTEYNNLNADQWEYIRGLIWSDDPTCLLFIDSKESNNQLGTGTEFLDEFLSGSESRLTKRSHFRDLQFLHGMASQPNEDSNITKKNMIDWLEIMYKLAIGQDVAATDTLDKRFTDRFNATSIPSGDVSLKQLFLGTTPSYQNADIPKRALGNCLHMIQDSYAVGHTLRRLKNPEDLDSNDEEGYRRFKPGKYAKLGPVITFHTYSGQSDRHSHYDGSKLKRVPKDLDTFNSIIGAREAINKSKKLINLFAQKTKWEDGVRDFLANEVFALDPHVTPSNPQVDERFGLQDTSG</sequence>
<keyword evidence="2" id="KW-1185">Reference proteome</keyword>
<dbReference type="Proteomes" id="UP001281614">
    <property type="component" value="Unassembled WGS sequence"/>
</dbReference>
<organism evidence="1 2">
    <name type="scientific">Colletotrichum kahawae</name>
    <name type="common">Coffee berry disease fungus</name>
    <dbReference type="NCBI Taxonomy" id="34407"/>
    <lineage>
        <taxon>Eukaryota</taxon>
        <taxon>Fungi</taxon>
        <taxon>Dikarya</taxon>
        <taxon>Ascomycota</taxon>
        <taxon>Pezizomycotina</taxon>
        <taxon>Sordariomycetes</taxon>
        <taxon>Hypocreomycetidae</taxon>
        <taxon>Glomerellales</taxon>
        <taxon>Glomerellaceae</taxon>
        <taxon>Colletotrichum</taxon>
        <taxon>Colletotrichum gloeosporioides species complex</taxon>
    </lineage>
</organism>
<protein>
    <submittedName>
        <fullName evidence="1">Uncharacterized protein</fullName>
    </submittedName>
</protein>
<reference evidence="1" key="1">
    <citation type="submission" date="2023-02" db="EMBL/GenBank/DDBJ databases">
        <title>Colletotrichum kahawae CIFC_Que2 genome sequencing and assembly.</title>
        <authorList>
            <person name="Baroncelli R."/>
        </authorList>
    </citation>
    <scope>NUCLEOTIDE SEQUENCE</scope>
    <source>
        <strain evidence="1">CIFC_Que2</strain>
    </source>
</reference>
<name>A0AAE0D1E6_COLKA</name>
<dbReference type="AlphaFoldDB" id="A0AAE0D1E6"/>
<evidence type="ECO:0000313" key="1">
    <source>
        <dbReference type="EMBL" id="KAK2740623.1"/>
    </source>
</evidence>
<proteinExistence type="predicted"/>
<dbReference type="EMBL" id="VYYT01000347">
    <property type="protein sequence ID" value="KAK2740623.1"/>
    <property type="molecule type" value="Genomic_DNA"/>
</dbReference>
<gene>
    <name evidence="1" type="ORF">CKAH01_18569</name>
</gene>